<dbReference type="AlphaFoldDB" id="A0A3P3XUF3"/>
<dbReference type="InterPro" id="IPR022935">
    <property type="entry name" value="ClpS"/>
</dbReference>
<dbReference type="GO" id="GO:0006508">
    <property type="term" value="P:proteolysis"/>
    <property type="evidence" value="ECO:0007669"/>
    <property type="project" value="UniProtKB-UniRule"/>
</dbReference>
<dbReference type="GO" id="GO:0008233">
    <property type="term" value="F:peptidase activity"/>
    <property type="evidence" value="ECO:0007669"/>
    <property type="project" value="UniProtKB-KW"/>
</dbReference>
<dbReference type="EMBL" id="FWDO01000008">
    <property type="protein sequence ID" value="SLM19908.1"/>
    <property type="molecule type" value="Genomic_DNA"/>
</dbReference>
<dbReference type="Gene3D" id="3.30.1390.10">
    <property type="match status" value="1"/>
</dbReference>
<keyword evidence="3" id="KW-0378">Hydrolase</keyword>
<name>A0A3P3XUF3_9SPIR</name>
<comment type="similarity">
    <text evidence="1">Belongs to the ClpS family.</text>
</comment>
<accession>A0A3P3XUF3</accession>
<comment type="function">
    <text evidence="1">Involved in the modulation of the specificity of the ClpAP-mediated ATP-dependent protein degradation.</text>
</comment>
<evidence type="ECO:0000313" key="3">
    <source>
        <dbReference type="EMBL" id="SLM19908.1"/>
    </source>
</evidence>
<sequence length="105" mass="12104">MGTKLTETTDTQELTREDVEAKEPEEYRVYLINDDFTTMEFVVSILMTVFHKSLPEATKLTVEVHRKGRGMAGTYSYDIAITKIQQVHAMARQRGFPLRCTMERA</sequence>
<feature type="domain" description="Adaptor protein ClpS core" evidence="2">
    <location>
        <begin position="22"/>
        <end position="101"/>
    </location>
</feature>
<dbReference type="Pfam" id="PF02617">
    <property type="entry name" value="ClpS"/>
    <property type="match status" value="1"/>
</dbReference>
<dbReference type="FunFam" id="3.30.1390.10:FF:000002">
    <property type="entry name" value="ATP-dependent Clp protease adapter protein ClpS"/>
    <property type="match status" value="1"/>
</dbReference>
<gene>
    <name evidence="1 3" type="primary">clpS</name>
    <name evidence="3" type="ORF">SPIRO4BDMA_80015</name>
</gene>
<dbReference type="HAMAP" id="MF_00302">
    <property type="entry name" value="ClpS"/>
    <property type="match status" value="1"/>
</dbReference>
<protein>
    <recommendedName>
        <fullName evidence="1">ATP-dependent Clp protease adapter protein ClpS</fullName>
    </recommendedName>
</protein>
<dbReference type="PANTHER" id="PTHR33473:SF19">
    <property type="entry name" value="ATP-DEPENDENT CLP PROTEASE ADAPTER PROTEIN CLPS"/>
    <property type="match status" value="1"/>
</dbReference>
<reference evidence="3" key="1">
    <citation type="submission" date="2017-02" db="EMBL/GenBank/DDBJ databases">
        <authorList>
            <person name="Regsiter A."/>
            <person name="William W."/>
        </authorList>
    </citation>
    <scope>NUCLEOTIDE SEQUENCE</scope>
    <source>
        <strain evidence="3">BdmA 4</strain>
    </source>
</reference>
<evidence type="ECO:0000256" key="1">
    <source>
        <dbReference type="HAMAP-Rule" id="MF_00302"/>
    </source>
</evidence>
<dbReference type="GO" id="GO:0030163">
    <property type="term" value="P:protein catabolic process"/>
    <property type="evidence" value="ECO:0007669"/>
    <property type="project" value="InterPro"/>
</dbReference>
<dbReference type="InterPro" id="IPR003769">
    <property type="entry name" value="ClpS_core"/>
</dbReference>
<dbReference type="SUPFAM" id="SSF54736">
    <property type="entry name" value="ClpS-like"/>
    <property type="match status" value="1"/>
</dbReference>
<organism evidence="3">
    <name type="scientific">uncultured spirochete</name>
    <dbReference type="NCBI Taxonomy" id="156406"/>
    <lineage>
        <taxon>Bacteria</taxon>
        <taxon>Pseudomonadati</taxon>
        <taxon>Spirochaetota</taxon>
        <taxon>Spirochaetia</taxon>
        <taxon>Spirochaetales</taxon>
        <taxon>environmental samples</taxon>
    </lineage>
</organism>
<dbReference type="InterPro" id="IPR014719">
    <property type="entry name" value="Ribosomal_bL12_C/ClpS-like"/>
</dbReference>
<evidence type="ECO:0000259" key="2">
    <source>
        <dbReference type="Pfam" id="PF02617"/>
    </source>
</evidence>
<proteinExistence type="inferred from homology"/>
<dbReference type="PANTHER" id="PTHR33473">
    <property type="entry name" value="ATP-DEPENDENT CLP PROTEASE ADAPTER PROTEIN CLPS1, CHLOROPLASTIC"/>
    <property type="match status" value="1"/>
</dbReference>
<keyword evidence="3" id="KW-0645">Protease</keyword>
<comment type="subunit">
    <text evidence="1">Binds to the N-terminal domain of the chaperone ClpA.</text>
</comment>